<dbReference type="SUPFAM" id="SSF49785">
    <property type="entry name" value="Galactose-binding domain-like"/>
    <property type="match status" value="1"/>
</dbReference>
<keyword evidence="2" id="KW-0812">Transmembrane</keyword>
<evidence type="ECO:0000259" key="3">
    <source>
        <dbReference type="Pfam" id="PF25302"/>
    </source>
</evidence>
<dbReference type="InterPro" id="IPR057561">
    <property type="entry name" value="NADase_transloc"/>
</dbReference>
<keyword evidence="2" id="KW-1133">Transmembrane helix</keyword>
<dbReference type="RefSeq" id="WP_322425476.1">
    <property type="nucleotide sequence ID" value="NZ_JAXQPW010000007.1"/>
</dbReference>
<feature type="region of interest" description="Disordered" evidence="1">
    <location>
        <begin position="180"/>
        <end position="221"/>
    </location>
</feature>
<feature type="compositionally biased region" description="Polar residues" evidence="1">
    <location>
        <begin position="186"/>
        <end position="196"/>
    </location>
</feature>
<protein>
    <submittedName>
        <fullName evidence="4">Zinc ribbon domain-containing protein</fullName>
    </submittedName>
</protein>
<sequence length="379" mass="38981">MDRCVACGAELGVGRFCLNCGHRIGAPAPVRQEAPPVAAPVAAPTAAAVVEPATRADEAPAAPTPDPTTEPTTDPHPEPTAPEPTAAQPTAAEPTPPEATTVMPVQAADPTPVPPVTAPGPAPARRASEWDPRVELLPYEEVDDLDADAPLRGRAWIAWVVGAVVLLALVFVLLRVLGTDGDDTASDPTTEETSAGSAAERPQESASEGEAPDEGPTGVGERLDLARGATFEVPGTGPPTTDFDGNLVAYEASQMGDGDPSTTWRTAGDATGQAVTVTLTEPGVVSRVGLVNGYAKQVAGVDWYPNNRRILAVTWTFDDGTSVDQTFAERPGLQTLKVPPVETGTVTITIGSVTPPGSGNLGRDYTAISEVSVIGRRAG</sequence>
<organism evidence="4 5">
    <name type="scientific">Nocardioides renjunii</name>
    <dbReference type="NCBI Taxonomy" id="3095075"/>
    <lineage>
        <taxon>Bacteria</taxon>
        <taxon>Bacillati</taxon>
        <taxon>Actinomycetota</taxon>
        <taxon>Actinomycetes</taxon>
        <taxon>Propionibacteriales</taxon>
        <taxon>Nocardioidaceae</taxon>
        <taxon>Nocardioides</taxon>
    </lineage>
</organism>
<feature type="domain" description="NAD glycohydrolase translocation F5/8 type C" evidence="3">
    <location>
        <begin position="247"/>
        <end position="373"/>
    </location>
</feature>
<accession>A0ABU5KFN7</accession>
<proteinExistence type="predicted"/>
<feature type="compositionally biased region" description="Low complexity" evidence="1">
    <location>
        <begin position="39"/>
        <end position="53"/>
    </location>
</feature>
<dbReference type="Gene3D" id="2.60.120.260">
    <property type="entry name" value="Galactose-binding domain-like"/>
    <property type="match status" value="1"/>
</dbReference>
<gene>
    <name evidence="4" type="ORF">SFC79_18550</name>
</gene>
<feature type="compositionally biased region" description="Pro residues" evidence="1">
    <location>
        <begin position="111"/>
        <end position="122"/>
    </location>
</feature>
<name>A0ABU5KFN7_9ACTN</name>
<keyword evidence="2" id="KW-0472">Membrane</keyword>
<dbReference type="Proteomes" id="UP001291999">
    <property type="component" value="Unassembled WGS sequence"/>
</dbReference>
<feature type="transmembrane region" description="Helical" evidence="2">
    <location>
        <begin position="156"/>
        <end position="177"/>
    </location>
</feature>
<comment type="caution">
    <text evidence="4">The sequence shown here is derived from an EMBL/GenBank/DDBJ whole genome shotgun (WGS) entry which is preliminary data.</text>
</comment>
<dbReference type="InterPro" id="IPR008979">
    <property type="entry name" value="Galactose-bd-like_sf"/>
</dbReference>
<feature type="compositionally biased region" description="Low complexity" evidence="1">
    <location>
        <begin position="83"/>
        <end position="110"/>
    </location>
</feature>
<keyword evidence="5" id="KW-1185">Reference proteome</keyword>
<evidence type="ECO:0000256" key="2">
    <source>
        <dbReference type="SAM" id="Phobius"/>
    </source>
</evidence>
<feature type="region of interest" description="Disordered" evidence="1">
    <location>
        <begin position="39"/>
        <end position="129"/>
    </location>
</feature>
<evidence type="ECO:0000256" key="1">
    <source>
        <dbReference type="SAM" id="MobiDB-lite"/>
    </source>
</evidence>
<reference evidence="4 5" key="1">
    <citation type="submission" date="2023-11" db="EMBL/GenBank/DDBJ databases">
        <title>Novel species in genus Nocardioides.</title>
        <authorList>
            <person name="Zhou H."/>
        </authorList>
    </citation>
    <scope>NUCLEOTIDE SEQUENCE [LARGE SCALE GENOMIC DNA]</scope>
    <source>
        <strain evidence="4 5">S-58</strain>
    </source>
</reference>
<evidence type="ECO:0000313" key="4">
    <source>
        <dbReference type="EMBL" id="MDZ5663783.1"/>
    </source>
</evidence>
<dbReference type="NCBIfam" id="NF047619">
    <property type="entry name" value="NADase_discoid"/>
    <property type="match status" value="1"/>
</dbReference>
<dbReference type="EMBL" id="JAXQPW010000007">
    <property type="protein sequence ID" value="MDZ5663783.1"/>
    <property type="molecule type" value="Genomic_DNA"/>
</dbReference>
<evidence type="ECO:0000313" key="5">
    <source>
        <dbReference type="Proteomes" id="UP001291999"/>
    </source>
</evidence>
<dbReference type="Pfam" id="PF25302">
    <property type="entry name" value="NADase_transloc"/>
    <property type="match status" value="1"/>
</dbReference>